<dbReference type="Proteomes" id="UP000542695">
    <property type="component" value="Unassembled WGS sequence"/>
</dbReference>
<accession>A0A7Y7ZGX4</accession>
<name>A0A7Y7ZGX4_PSEPU</name>
<dbReference type="EMBL" id="JACARV010000097">
    <property type="protein sequence ID" value="NWC83604.1"/>
    <property type="molecule type" value="Genomic_DNA"/>
</dbReference>
<dbReference type="AlphaFoldDB" id="A0A7Y7ZGX4"/>
<dbReference type="RefSeq" id="WP_177011144.1">
    <property type="nucleotide sequence ID" value="NZ_JACARV010000097.1"/>
</dbReference>
<reference evidence="1 2" key="1">
    <citation type="submission" date="2020-04" db="EMBL/GenBank/DDBJ databases">
        <title>Molecular characterization of pseudomonads from Agaricus bisporus reveal novel blotch 2 pathogens in Western Europe.</title>
        <authorList>
            <person name="Taparia T."/>
            <person name="Krijger M."/>
            <person name="Haynes E."/>
            <person name="Elpinstone J.G."/>
            <person name="Noble R."/>
            <person name="Van Der Wolf J."/>
        </authorList>
    </citation>
    <scope>NUCLEOTIDE SEQUENCE [LARGE SCALE GENOMIC DNA]</scope>
    <source>
        <strain evidence="1 2">P7765</strain>
    </source>
</reference>
<proteinExistence type="predicted"/>
<organism evidence="1 2">
    <name type="scientific">Pseudomonas putida</name>
    <name type="common">Arthrobacter siderocapsulatus</name>
    <dbReference type="NCBI Taxonomy" id="303"/>
    <lineage>
        <taxon>Bacteria</taxon>
        <taxon>Pseudomonadati</taxon>
        <taxon>Pseudomonadota</taxon>
        <taxon>Gammaproteobacteria</taxon>
        <taxon>Pseudomonadales</taxon>
        <taxon>Pseudomonadaceae</taxon>
        <taxon>Pseudomonas</taxon>
    </lineage>
</organism>
<comment type="caution">
    <text evidence="1">The sequence shown here is derived from an EMBL/GenBank/DDBJ whole genome shotgun (WGS) entry which is preliminary data.</text>
</comment>
<protein>
    <submittedName>
        <fullName evidence="1">Uncharacterized protein</fullName>
    </submittedName>
</protein>
<evidence type="ECO:0000313" key="2">
    <source>
        <dbReference type="Proteomes" id="UP000542695"/>
    </source>
</evidence>
<evidence type="ECO:0000313" key="1">
    <source>
        <dbReference type="EMBL" id="NWC83604.1"/>
    </source>
</evidence>
<sequence length="188" mass="20756">MESIPAIKANIERLILQVIARTEELIPEAPKHLKTRVWIYRMRGGKDYGEISTPTAYTMMRACKKLASDYGLVDVDGQPLRINISRLRKSFGNRIYELTGGDIVTTAIALGNTPQVAGRNYLAPNEDSKRNWLFMGKLLVQELLSGSIGATYKNTPAGRCSDPINGQYAPKTAGATCTNFLNCLRCNS</sequence>
<gene>
    <name evidence="1" type="ORF">HX798_25430</name>
</gene>